<feature type="chain" id="PRO_5041434731" evidence="11">
    <location>
        <begin position="21"/>
        <end position="459"/>
    </location>
</feature>
<sequence>MRIHAIALSALLLLAPNAFAEGDAQPTPIAAAQANNIIIMIGDGMGPAVTTGYRYFQDNPDSEEIEETVFDRLLVGMASTYPAHQSGYVTDSAAAATALAAGVKTYNGAIGLDSDKQPVTSVMRMAQQRGMSIGLAVTSQINHATPAAYMAHNEHRRNYAEIMETYVESPADVMLGGGRNYFTPGMLATLKNKGFAHITEYSKLDDVASPPVLGLFGDVSLPRSIDDTNPERLSLLTEHALRLLGQNPNGFLLLVEGSQIDWAGHARDIHGVMSETKDFAYAIEVVEQFVRLYPNSTMVVTADHGTGGLTLAKSREYLWQPQVLHNLTASLDTIAKISMNNPGWEAEIGDKLGFGLTQDEWQALSKAQQMDRDTGEPKQFTKALKALLDTRTNTGWTTSGHTAVDVPVMAKGRGAELFIGYQDNTEIATKLMSLLPKQENTAGQQAHTEYSASKRIAVN</sequence>
<dbReference type="GO" id="GO:0046872">
    <property type="term" value="F:metal ion binding"/>
    <property type="evidence" value="ECO:0007669"/>
    <property type="project" value="UniProtKB-KW"/>
</dbReference>
<evidence type="ECO:0000256" key="7">
    <source>
        <dbReference type="PIRSR" id="PIRSR601952-1"/>
    </source>
</evidence>
<evidence type="ECO:0000256" key="6">
    <source>
        <dbReference type="ARBA" id="ARBA00022842"/>
    </source>
</evidence>
<evidence type="ECO:0000313" key="13">
    <source>
        <dbReference type="Proteomes" id="UP001161422"/>
    </source>
</evidence>
<keyword evidence="3 8" id="KW-0479">Metal-binding</keyword>
<evidence type="ECO:0000256" key="9">
    <source>
        <dbReference type="RuleBase" id="RU003946"/>
    </source>
</evidence>
<feature type="binding site" evidence="8">
    <location>
        <position position="43"/>
    </location>
    <ligand>
        <name>Mg(2+)</name>
        <dbReference type="ChEBI" id="CHEBI:18420"/>
    </ligand>
</feature>
<dbReference type="CDD" id="cd16012">
    <property type="entry name" value="ALP"/>
    <property type="match status" value="1"/>
</dbReference>
<keyword evidence="2" id="KW-0597">Phosphoprotein</keyword>
<evidence type="ECO:0000256" key="11">
    <source>
        <dbReference type="SAM" id="SignalP"/>
    </source>
</evidence>
<feature type="binding site" evidence="8">
    <location>
        <position position="143"/>
    </location>
    <ligand>
        <name>Mg(2+)</name>
        <dbReference type="ChEBI" id="CHEBI:18420"/>
    </ligand>
</feature>
<reference evidence="12" key="2">
    <citation type="submission" date="2023-01" db="EMBL/GenBank/DDBJ databases">
        <title>Draft genome sequence of Paraferrimonas sedimenticola strain NBRC 101628.</title>
        <authorList>
            <person name="Sun Q."/>
            <person name="Mori K."/>
        </authorList>
    </citation>
    <scope>NUCLEOTIDE SEQUENCE</scope>
    <source>
        <strain evidence="12">NBRC 101628</strain>
    </source>
</reference>
<feature type="binding site" evidence="8">
    <location>
        <position position="265"/>
    </location>
    <ligand>
        <name>Zn(2+)</name>
        <dbReference type="ChEBI" id="CHEBI:29105"/>
        <label>2</label>
    </ligand>
</feature>
<dbReference type="PROSITE" id="PS00123">
    <property type="entry name" value="ALKALINE_PHOSPHATASE"/>
    <property type="match status" value="1"/>
</dbReference>
<dbReference type="PRINTS" id="PR00113">
    <property type="entry name" value="ALKPHPHTASE"/>
</dbReference>
<keyword evidence="4" id="KW-0378">Hydrolase</keyword>
<evidence type="ECO:0000256" key="8">
    <source>
        <dbReference type="PIRSR" id="PIRSR601952-2"/>
    </source>
</evidence>
<keyword evidence="6 8" id="KW-0460">Magnesium</keyword>
<dbReference type="RefSeq" id="WP_095505577.1">
    <property type="nucleotide sequence ID" value="NZ_BSNC01000003.1"/>
</dbReference>
<dbReference type="AlphaFoldDB" id="A0AA37RTY2"/>
<keyword evidence="11" id="KW-0732">Signal</keyword>
<feature type="compositionally biased region" description="Polar residues" evidence="10">
    <location>
        <begin position="439"/>
        <end position="451"/>
    </location>
</feature>
<dbReference type="SMART" id="SM00098">
    <property type="entry name" value="alkPPc"/>
    <property type="match status" value="1"/>
</dbReference>
<comment type="cofactor">
    <cofactor evidence="8">
        <name>Zn(2+)</name>
        <dbReference type="ChEBI" id="CHEBI:29105"/>
    </cofactor>
    <text evidence="8">Binds 2 Zn(2+) ions.</text>
</comment>
<dbReference type="InterPro" id="IPR001952">
    <property type="entry name" value="Alkaline_phosphatase"/>
</dbReference>
<feature type="binding site" evidence="8">
    <location>
        <position position="401"/>
    </location>
    <ligand>
        <name>Zn(2+)</name>
        <dbReference type="ChEBI" id="CHEBI:29105"/>
        <label>2</label>
    </ligand>
</feature>
<evidence type="ECO:0000256" key="3">
    <source>
        <dbReference type="ARBA" id="ARBA00022723"/>
    </source>
</evidence>
<accession>A0AA37RTY2</accession>
<dbReference type="Proteomes" id="UP001161422">
    <property type="component" value="Unassembled WGS sequence"/>
</dbReference>
<comment type="similarity">
    <text evidence="1 9">Belongs to the alkaline phosphatase family.</text>
</comment>
<proteinExistence type="inferred from homology"/>
<dbReference type="Gene3D" id="1.10.60.40">
    <property type="match status" value="1"/>
</dbReference>
<dbReference type="Pfam" id="PF00245">
    <property type="entry name" value="Alk_phosphatase"/>
    <property type="match status" value="1"/>
</dbReference>
<evidence type="ECO:0000256" key="5">
    <source>
        <dbReference type="ARBA" id="ARBA00022833"/>
    </source>
</evidence>
<name>A0AA37RTY2_9GAMM</name>
<dbReference type="PANTHER" id="PTHR11596:SF5">
    <property type="entry name" value="ALKALINE PHOSPHATASE"/>
    <property type="match status" value="1"/>
</dbReference>
<feature type="binding site" evidence="8">
    <location>
        <position position="256"/>
    </location>
    <ligand>
        <name>Mg(2+)</name>
        <dbReference type="ChEBI" id="CHEBI:18420"/>
    </ligand>
</feature>
<dbReference type="Gene3D" id="3.40.720.10">
    <property type="entry name" value="Alkaline Phosphatase, subunit A"/>
    <property type="match status" value="1"/>
</dbReference>
<evidence type="ECO:0000256" key="2">
    <source>
        <dbReference type="ARBA" id="ARBA00022553"/>
    </source>
</evidence>
<feature type="signal peptide" evidence="11">
    <location>
        <begin position="1"/>
        <end position="20"/>
    </location>
</feature>
<comment type="cofactor">
    <cofactor evidence="8">
        <name>Mg(2+)</name>
        <dbReference type="ChEBI" id="CHEBI:18420"/>
    </cofactor>
    <text evidence="8">Binds 1 Mg(2+) ion.</text>
</comment>
<feature type="binding site" evidence="8">
    <location>
        <position position="43"/>
    </location>
    <ligand>
        <name>Zn(2+)</name>
        <dbReference type="ChEBI" id="CHEBI:29105"/>
        <label>2</label>
    </ligand>
</feature>
<evidence type="ECO:0000256" key="1">
    <source>
        <dbReference type="ARBA" id="ARBA00005984"/>
    </source>
</evidence>
<dbReference type="InterPro" id="IPR017850">
    <property type="entry name" value="Alkaline_phosphatase_core_sf"/>
</dbReference>
<dbReference type="PANTHER" id="PTHR11596">
    <property type="entry name" value="ALKALINE PHOSPHATASE"/>
    <property type="match status" value="1"/>
</dbReference>
<evidence type="ECO:0000256" key="4">
    <source>
        <dbReference type="ARBA" id="ARBA00022801"/>
    </source>
</evidence>
<keyword evidence="5 8" id="KW-0862">Zinc</keyword>
<feature type="region of interest" description="Disordered" evidence="10">
    <location>
        <begin position="439"/>
        <end position="459"/>
    </location>
</feature>
<feature type="binding site" evidence="8">
    <location>
        <position position="303"/>
    </location>
    <ligand>
        <name>Zn(2+)</name>
        <dbReference type="ChEBI" id="CHEBI:29105"/>
        <label>2</label>
    </ligand>
</feature>
<keyword evidence="13" id="KW-1185">Reference proteome</keyword>
<dbReference type="InterPro" id="IPR018299">
    <property type="entry name" value="Alkaline_phosphatase_AS"/>
</dbReference>
<dbReference type="GO" id="GO:0004035">
    <property type="term" value="F:alkaline phosphatase activity"/>
    <property type="evidence" value="ECO:0007669"/>
    <property type="project" value="TreeGrafter"/>
</dbReference>
<dbReference type="EMBL" id="BSNC01000003">
    <property type="protein sequence ID" value="GLP95580.1"/>
    <property type="molecule type" value="Genomic_DNA"/>
</dbReference>
<protein>
    <submittedName>
        <fullName evidence="12">Alkaline phosphatase</fullName>
    </submittedName>
</protein>
<organism evidence="12 13">
    <name type="scientific">Paraferrimonas sedimenticola</name>
    <dbReference type="NCBI Taxonomy" id="375674"/>
    <lineage>
        <taxon>Bacteria</taxon>
        <taxon>Pseudomonadati</taxon>
        <taxon>Pseudomonadota</taxon>
        <taxon>Gammaproteobacteria</taxon>
        <taxon>Alteromonadales</taxon>
        <taxon>Ferrimonadaceae</taxon>
        <taxon>Paraferrimonas</taxon>
    </lineage>
</organism>
<feature type="active site" description="Phosphoserine intermediate" evidence="7">
    <location>
        <position position="92"/>
    </location>
</feature>
<gene>
    <name evidence="12" type="primary">phoA</name>
    <name evidence="12" type="ORF">GCM10007895_08860</name>
</gene>
<reference evidence="12" key="1">
    <citation type="journal article" date="2014" name="Int. J. Syst. Evol. Microbiol.">
        <title>Complete genome sequence of Corynebacterium casei LMG S-19264T (=DSM 44701T), isolated from a smear-ripened cheese.</title>
        <authorList>
            <consortium name="US DOE Joint Genome Institute (JGI-PGF)"/>
            <person name="Walter F."/>
            <person name="Albersmeier A."/>
            <person name="Kalinowski J."/>
            <person name="Ruckert C."/>
        </authorList>
    </citation>
    <scope>NUCLEOTIDE SEQUENCE</scope>
    <source>
        <strain evidence="12">NBRC 101628</strain>
    </source>
</reference>
<feature type="binding site" evidence="8">
    <location>
        <position position="304"/>
    </location>
    <ligand>
        <name>Zn(2+)</name>
        <dbReference type="ChEBI" id="CHEBI:29105"/>
        <label>2</label>
    </ligand>
</feature>
<feature type="binding site" evidence="8">
    <location>
        <position position="145"/>
    </location>
    <ligand>
        <name>Mg(2+)</name>
        <dbReference type="ChEBI" id="CHEBI:18420"/>
    </ligand>
</feature>
<evidence type="ECO:0000256" key="10">
    <source>
        <dbReference type="SAM" id="MobiDB-lite"/>
    </source>
</evidence>
<evidence type="ECO:0000313" key="12">
    <source>
        <dbReference type="EMBL" id="GLP95580.1"/>
    </source>
</evidence>
<dbReference type="SUPFAM" id="SSF53649">
    <property type="entry name" value="Alkaline phosphatase-like"/>
    <property type="match status" value="1"/>
</dbReference>
<comment type="caution">
    <text evidence="12">The sequence shown here is derived from an EMBL/GenBank/DDBJ whole genome shotgun (WGS) entry which is preliminary data.</text>
</comment>
<feature type="binding site" evidence="8">
    <location>
        <position position="261"/>
    </location>
    <ligand>
        <name>Zn(2+)</name>
        <dbReference type="ChEBI" id="CHEBI:29105"/>
        <label>2</label>
    </ligand>
</feature>